<evidence type="ECO:0000256" key="2">
    <source>
        <dbReference type="ARBA" id="ARBA00022741"/>
    </source>
</evidence>
<gene>
    <name evidence="5" type="ORF">J3A84_08895</name>
</gene>
<dbReference type="InterPro" id="IPR003593">
    <property type="entry name" value="AAA+_ATPase"/>
</dbReference>
<dbReference type="InterPro" id="IPR050319">
    <property type="entry name" value="ABC_transp_ATP-bind"/>
</dbReference>
<proteinExistence type="predicted"/>
<keyword evidence="6" id="KW-1185">Reference proteome</keyword>
<sequence length="286" mass="32499">MKEPMIEFQNVQKFFQLSQNGFGRTRTMVKAVNEVSFTVPRGQTFAVIGESGSGKTTMAKMLMKFEDLTGGLIRVDGQDISKIKGKEALKAYRRKVQIVHQDPTSSLNPRKTIKEIIEEPLIVHGMGTRSERLQRVRELIQVVDLPLSYLDRYPHMLSGGQKQRVGIARAIALNSKLIILDEPTSALDVSVQSKVMDLLKKIQKEFQLTYFFITHDLALVKNFADYVIIMEKGALVEEGKTEQLFHNPRNLYTKNLLKAIPVIGEEEQRFLDRIQIEDTTYSIQGG</sequence>
<evidence type="ECO:0000259" key="4">
    <source>
        <dbReference type="PROSITE" id="PS50893"/>
    </source>
</evidence>
<dbReference type="PROSITE" id="PS50893">
    <property type="entry name" value="ABC_TRANSPORTER_2"/>
    <property type="match status" value="1"/>
</dbReference>
<evidence type="ECO:0000313" key="6">
    <source>
        <dbReference type="Proteomes" id="UP000664218"/>
    </source>
</evidence>
<dbReference type="SMART" id="SM00382">
    <property type="entry name" value="AAA"/>
    <property type="match status" value="1"/>
</dbReference>
<evidence type="ECO:0000313" key="5">
    <source>
        <dbReference type="EMBL" id="MBO1265141.1"/>
    </source>
</evidence>
<dbReference type="RefSeq" id="WP_207599665.1">
    <property type="nucleotide sequence ID" value="NZ_JAFNJU010000006.1"/>
</dbReference>
<dbReference type="InterPro" id="IPR003439">
    <property type="entry name" value="ABC_transporter-like_ATP-bd"/>
</dbReference>
<dbReference type="EMBL" id="JAFNJU010000006">
    <property type="protein sequence ID" value="MBO1265141.1"/>
    <property type="molecule type" value="Genomic_DNA"/>
</dbReference>
<feature type="domain" description="ABC transporter" evidence="4">
    <location>
        <begin position="6"/>
        <end position="257"/>
    </location>
</feature>
<organism evidence="5 6">
    <name type="scientific">Proteiniclasticum aestuarii</name>
    <dbReference type="NCBI Taxonomy" id="2817862"/>
    <lineage>
        <taxon>Bacteria</taxon>
        <taxon>Bacillati</taxon>
        <taxon>Bacillota</taxon>
        <taxon>Clostridia</taxon>
        <taxon>Eubacteriales</taxon>
        <taxon>Clostridiaceae</taxon>
        <taxon>Proteiniclasticum</taxon>
    </lineage>
</organism>
<dbReference type="InterPro" id="IPR013563">
    <property type="entry name" value="Oligopep_ABC_C"/>
</dbReference>
<dbReference type="Pfam" id="PF08352">
    <property type="entry name" value="oligo_HPY"/>
    <property type="match status" value="1"/>
</dbReference>
<dbReference type="InterPro" id="IPR017871">
    <property type="entry name" value="ABC_transporter-like_CS"/>
</dbReference>
<dbReference type="PANTHER" id="PTHR43776">
    <property type="entry name" value="TRANSPORT ATP-BINDING PROTEIN"/>
    <property type="match status" value="1"/>
</dbReference>
<evidence type="ECO:0000256" key="1">
    <source>
        <dbReference type="ARBA" id="ARBA00022448"/>
    </source>
</evidence>
<dbReference type="GO" id="GO:0055085">
    <property type="term" value="P:transmembrane transport"/>
    <property type="evidence" value="ECO:0007669"/>
    <property type="project" value="UniProtKB-ARBA"/>
</dbReference>
<evidence type="ECO:0000256" key="3">
    <source>
        <dbReference type="ARBA" id="ARBA00022840"/>
    </source>
</evidence>
<dbReference type="AlphaFoldDB" id="A0A939KJK4"/>
<dbReference type="CDD" id="cd03257">
    <property type="entry name" value="ABC_NikE_OppD_transporters"/>
    <property type="match status" value="1"/>
</dbReference>
<dbReference type="PROSITE" id="PS00211">
    <property type="entry name" value="ABC_TRANSPORTER_1"/>
    <property type="match status" value="1"/>
</dbReference>
<dbReference type="PANTHER" id="PTHR43776:SF8">
    <property type="entry name" value="ABC TRANSPORTER, ATP-BINDING PROTEIN"/>
    <property type="match status" value="1"/>
</dbReference>
<name>A0A939KJK4_9CLOT</name>
<comment type="caution">
    <text evidence="5">The sequence shown here is derived from an EMBL/GenBank/DDBJ whole genome shotgun (WGS) entry which is preliminary data.</text>
</comment>
<dbReference type="InterPro" id="IPR027417">
    <property type="entry name" value="P-loop_NTPase"/>
</dbReference>
<keyword evidence="2" id="KW-0547">Nucleotide-binding</keyword>
<protein>
    <submittedName>
        <fullName evidence="5">ABC transporter ATP-binding protein</fullName>
    </submittedName>
</protein>
<dbReference type="GO" id="GO:0005524">
    <property type="term" value="F:ATP binding"/>
    <property type="evidence" value="ECO:0007669"/>
    <property type="project" value="UniProtKB-KW"/>
</dbReference>
<dbReference type="SUPFAM" id="SSF52540">
    <property type="entry name" value="P-loop containing nucleoside triphosphate hydrolases"/>
    <property type="match status" value="1"/>
</dbReference>
<keyword evidence="3 5" id="KW-0067">ATP-binding</keyword>
<keyword evidence="1" id="KW-0813">Transport</keyword>
<dbReference type="Gene3D" id="3.40.50.300">
    <property type="entry name" value="P-loop containing nucleotide triphosphate hydrolases"/>
    <property type="match status" value="1"/>
</dbReference>
<dbReference type="Pfam" id="PF00005">
    <property type="entry name" value="ABC_tran"/>
    <property type="match status" value="1"/>
</dbReference>
<dbReference type="GO" id="GO:0015833">
    <property type="term" value="P:peptide transport"/>
    <property type="evidence" value="ECO:0007669"/>
    <property type="project" value="InterPro"/>
</dbReference>
<dbReference type="Proteomes" id="UP000664218">
    <property type="component" value="Unassembled WGS sequence"/>
</dbReference>
<dbReference type="GO" id="GO:0016887">
    <property type="term" value="F:ATP hydrolysis activity"/>
    <property type="evidence" value="ECO:0007669"/>
    <property type="project" value="InterPro"/>
</dbReference>
<reference evidence="5" key="1">
    <citation type="submission" date="2021-03" db="EMBL/GenBank/DDBJ databases">
        <title>Proteiniclasticum marinus sp. nov., isolated from tidal flat sediment.</title>
        <authorList>
            <person name="Namirimu T."/>
            <person name="Yang J.-A."/>
            <person name="Yang S.-H."/>
            <person name="Kim Y.-J."/>
            <person name="Kwon K.K."/>
        </authorList>
    </citation>
    <scope>NUCLEOTIDE SEQUENCE</scope>
    <source>
        <strain evidence="5">SCR006</strain>
    </source>
</reference>
<accession>A0A939KJK4</accession>